<dbReference type="CDD" id="cd06225">
    <property type="entry name" value="HAMP"/>
    <property type="match status" value="1"/>
</dbReference>
<proteinExistence type="inferred from homology"/>
<dbReference type="InterPro" id="IPR003660">
    <property type="entry name" value="HAMP_dom"/>
</dbReference>
<accession>F8F4W6</accession>
<sequence>MAFRLRTRLLLSFFAIIALFLITVSVTTVMNKRVSGLTGEILASQKRMEVVQRLNLFARTANDNGAHYLLAPDHLKGGFKSRFDETVQFLDKELVRLREITTDPESLEQIDQFAAKWSAAIADKKKLMEQADKKEITWSAAQERYSKDSFDPIAFSLLAFLKGEQAHIEQYETDIQSTNQRVQLVNYLLVGTAIVLSAAIAFLLSRYLITRTRLLIESAGAVAEGNLKVQELRFKGRDELTELASAFNTMTASLRSVIGSADQVSLQVAASSAQLQASAEQTSQATEHIASIMQEITDGTERQASQVGQNLSTINRLADKVQEITANGQAVLQTVTNTSNTAVQGKNDLTNAIRQVRVIENSNGKLAEVIQGLQKQAVQIGNATKLILEISSQTDLLALNAAIEAARAGEQGRGFSVVAQEVRKLAEQSRVSADQIHGLIAGIQQEASTAAAEMEHGTLEVQKGIQLIEVAGDSFEGILELIRQVEHDIHGVTTSTANIMTDTEEVVSGISVISRIAEENSSGTQSVAASTEEQLASMEEISASSSALASLADELKSLIGKFRL</sequence>
<evidence type="ECO:0000256" key="2">
    <source>
        <dbReference type="ARBA" id="ARBA00022475"/>
    </source>
</evidence>
<name>F8F4W6_PAEMK</name>
<evidence type="ECO:0000313" key="11">
    <source>
        <dbReference type="Proteomes" id="UP000006620"/>
    </source>
</evidence>
<dbReference type="SMART" id="SM00283">
    <property type="entry name" value="MA"/>
    <property type="match status" value="1"/>
</dbReference>
<evidence type="ECO:0000256" key="6">
    <source>
        <dbReference type="PROSITE-ProRule" id="PRU00284"/>
    </source>
</evidence>
<evidence type="ECO:0000256" key="5">
    <source>
        <dbReference type="ARBA" id="ARBA00029447"/>
    </source>
</evidence>
<dbReference type="SMART" id="SM00304">
    <property type="entry name" value="HAMP"/>
    <property type="match status" value="1"/>
</dbReference>
<dbReference type="HOGENOM" id="CLU_000445_107_27_9"/>
<keyword evidence="2" id="KW-1003">Cell membrane</keyword>
<reference evidence="10 11" key="2">
    <citation type="journal article" date="2013" name="Genome Announc.">
        <title>Genome Sequence of Growth-Improving Paenibacillus mucilaginosus Strain KNP414.</title>
        <authorList>
            <person name="Lu J.J."/>
            <person name="Wang J.F."/>
            <person name="Hu X.F."/>
        </authorList>
    </citation>
    <scope>NUCLEOTIDE SEQUENCE [LARGE SCALE GENOMIC DNA]</scope>
    <source>
        <strain evidence="10 11">KNP414</strain>
    </source>
</reference>
<dbReference type="GO" id="GO:0005886">
    <property type="term" value="C:plasma membrane"/>
    <property type="evidence" value="ECO:0007669"/>
    <property type="project" value="UniProtKB-SubCell"/>
</dbReference>
<dbReference type="EMBL" id="CP002869">
    <property type="protein sequence ID" value="AEI40696.1"/>
    <property type="molecule type" value="Genomic_DNA"/>
</dbReference>
<dbReference type="PROSITE" id="PS50111">
    <property type="entry name" value="CHEMOTAXIS_TRANSDUC_2"/>
    <property type="match status" value="1"/>
</dbReference>
<evidence type="ECO:0000256" key="3">
    <source>
        <dbReference type="ARBA" id="ARBA00023136"/>
    </source>
</evidence>
<evidence type="ECO:0000256" key="4">
    <source>
        <dbReference type="ARBA" id="ARBA00023224"/>
    </source>
</evidence>
<dbReference type="AlphaFoldDB" id="F8F4W6"/>
<dbReference type="Gene3D" id="1.10.287.950">
    <property type="entry name" value="Methyl-accepting chemotaxis protein"/>
    <property type="match status" value="1"/>
</dbReference>
<keyword evidence="4 6" id="KW-0807">Transducer</keyword>
<reference evidence="11" key="1">
    <citation type="submission" date="2011-06" db="EMBL/GenBank/DDBJ databases">
        <title>Complete genome sequence of Paenibacillus mucilaginosus KNP414.</title>
        <authorList>
            <person name="Wang J."/>
            <person name="Hu S."/>
            <person name="Hu X."/>
            <person name="Zhang B."/>
            <person name="Dong D."/>
            <person name="Zhang S."/>
            <person name="Zhao K."/>
            <person name="Wu D."/>
        </authorList>
    </citation>
    <scope>NUCLEOTIDE SEQUENCE [LARGE SCALE GENOMIC DNA]</scope>
    <source>
        <strain evidence="11">KNP414</strain>
    </source>
</reference>
<organism evidence="10 11">
    <name type="scientific">Paenibacillus mucilaginosus (strain KNP414)</name>
    <dbReference type="NCBI Taxonomy" id="1036673"/>
    <lineage>
        <taxon>Bacteria</taxon>
        <taxon>Bacillati</taxon>
        <taxon>Bacillota</taxon>
        <taxon>Bacilli</taxon>
        <taxon>Bacillales</taxon>
        <taxon>Paenibacillaceae</taxon>
        <taxon>Paenibacillus</taxon>
    </lineage>
</organism>
<protein>
    <submittedName>
        <fullName evidence="10">Methyl-accepting chemotaxis protein</fullName>
    </submittedName>
</protein>
<evidence type="ECO:0000256" key="1">
    <source>
        <dbReference type="ARBA" id="ARBA00004236"/>
    </source>
</evidence>
<dbReference type="Gene3D" id="6.10.340.10">
    <property type="match status" value="1"/>
</dbReference>
<dbReference type="KEGG" id="pms:KNP414_02135"/>
<evidence type="ECO:0000256" key="7">
    <source>
        <dbReference type="SAM" id="Phobius"/>
    </source>
</evidence>
<keyword evidence="7" id="KW-0812">Transmembrane</keyword>
<feature type="domain" description="Methyl-accepting transducer" evidence="8">
    <location>
        <begin position="278"/>
        <end position="514"/>
    </location>
</feature>
<dbReference type="PANTHER" id="PTHR32089">
    <property type="entry name" value="METHYL-ACCEPTING CHEMOTAXIS PROTEIN MCPB"/>
    <property type="match status" value="1"/>
</dbReference>
<evidence type="ECO:0000313" key="10">
    <source>
        <dbReference type="EMBL" id="AEI40696.1"/>
    </source>
</evidence>
<dbReference type="InterPro" id="IPR004090">
    <property type="entry name" value="Chemotax_Me-accpt_rcpt"/>
</dbReference>
<dbReference type="Pfam" id="PF00015">
    <property type="entry name" value="MCPsignal"/>
    <property type="match status" value="1"/>
</dbReference>
<dbReference type="Proteomes" id="UP000006620">
    <property type="component" value="Chromosome"/>
</dbReference>
<evidence type="ECO:0000259" key="9">
    <source>
        <dbReference type="PROSITE" id="PS50885"/>
    </source>
</evidence>
<gene>
    <name evidence="10" type="ordered locus">KNP414_02135</name>
</gene>
<dbReference type="GO" id="GO:0006935">
    <property type="term" value="P:chemotaxis"/>
    <property type="evidence" value="ECO:0007669"/>
    <property type="project" value="InterPro"/>
</dbReference>
<dbReference type="GO" id="GO:0007165">
    <property type="term" value="P:signal transduction"/>
    <property type="evidence" value="ECO:0007669"/>
    <property type="project" value="UniProtKB-KW"/>
</dbReference>
<dbReference type="PRINTS" id="PR00260">
    <property type="entry name" value="CHEMTRNSDUCR"/>
</dbReference>
<dbReference type="SUPFAM" id="SSF58104">
    <property type="entry name" value="Methyl-accepting chemotaxis protein (MCP) signaling domain"/>
    <property type="match status" value="1"/>
</dbReference>
<dbReference type="PROSITE" id="PS50885">
    <property type="entry name" value="HAMP"/>
    <property type="match status" value="1"/>
</dbReference>
<comment type="similarity">
    <text evidence="5">Belongs to the methyl-accepting chemotaxis (MCP) protein family.</text>
</comment>
<dbReference type="Pfam" id="PF00672">
    <property type="entry name" value="HAMP"/>
    <property type="match status" value="1"/>
</dbReference>
<dbReference type="PANTHER" id="PTHR32089:SF112">
    <property type="entry name" value="LYSOZYME-LIKE PROTEIN-RELATED"/>
    <property type="match status" value="1"/>
</dbReference>
<feature type="transmembrane region" description="Helical" evidence="7">
    <location>
        <begin position="184"/>
        <end position="204"/>
    </location>
</feature>
<keyword evidence="7" id="KW-1133">Transmembrane helix</keyword>
<dbReference type="RefSeq" id="WP_013915857.1">
    <property type="nucleotide sequence ID" value="NC_015690.1"/>
</dbReference>
<evidence type="ECO:0000259" key="8">
    <source>
        <dbReference type="PROSITE" id="PS50111"/>
    </source>
</evidence>
<feature type="domain" description="HAMP" evidence="9">
    <location>
        <begin position="206"/>
        <end position="259"/>
    </location>
</feature>
<dbReference type="PATRIC" id="fig|1036673.3.peg.1915"/>
<dbReference type="GO" id="GO:0004888">
    <property type="term" value="F:transmembrane signaling receptor activity"/>
    <property type="evidence" value="ECO:0007669"/>
    <property type="project" value="InterPro"/>
</dbReference>
<comment type="subcellular location">
    <subcellularLocation>
        <location evidence="1">Cell membrane</location>
    </subcellularLocation>
</comment>
<dbReference type="InterPro" id="IPR004089">
    <property type="entry name" value="MCPsignal_dom"/>
</dbReference>
<keyword evidence="3 7" id="KW-0472">Membrane</keyword>